<dbReference type="EMBL" id="SNVV01000009">
    <property type="protein sequence ID" value="TDN50405.1"/>
    <property type="molecule type" value="Genomic_DNA"/>
</dbReference>
<gene>
    <name evidence="1" type="ORF">C7389_10999</name>
</gene>
<dbReference type="RefSeq" id="WP_133591630.1">
    <property type="nucleotide sequence ID" value="NZ_SNVV01000009.1"/>
</dbReference>
<accession>A0A4R6DYH4</accession>
<dbReference type="AlphaFoldDB" id="A0A4R6DYH4"/>
<organism evidence="1 2">
    <name type="scientific">Azoarcus indigens</name>
    <dbReference type="NCBI Taxonomy" id="29545"/>
    <lineage>
        <taxon>Bacteria</taxon>
        <taxon>Pseudomonadati</taxon>
        <taxon>Pseudomonadota</taxon>
        <taxon>Betaproteobacteria</taxon>
        <taxon>Rhodocyclales</taxon>
        <taxon>Zoogloeaceae</taxon>
        <taxon>Azoarcus</taxon>
    </lineage>
</organism>
<protein>
    <submittedName>
        <fullName evidence="1">Uncharacterized protein</fullName>
    </submittedName>
</protein>
<keyword evidence="2" id="KW-1185">Reference proteome</keyword>
<dbReference type="OrthoDB" id="7579318at2"/>
<comment type="caution">
    <text evidence="1">The sequence shown here is derived from an EMBL/GenBank/DDBJ whole genome shotgun (WGS) entry which is preliminary data.</text>
</comment>
<reference evidence="1 2" key="1">
    <citation type="submission" date="2019-03" db="EMBL/GenBank/DDBJ databases">
        <title>Genomic Encyclopedia of Type Strains, Phase IV (KMG-IV): sequencing the most valuable type-strain genomes for metagenomic binning, comparative biology and taxonomic classification.</title>
        <authorList>
            <person name="Goeker M."/>
        </authorList>
    </citation>
    <scope>NUCLEOTIDE SEQUENCE [LARGE SCALE GENOMIC DNA]</scope>
    <source>
        <strain evidence="1 2">DSM 12121</strain>
    </source>
</reference>
<dbReference type="Proteomes" id="UP000295129">
    <property type="component" value="Unassembled WGS sequence"/>
</dbReference>
<name>A0A4R6DYH4_9RHOO</name>
<evidence type="ECO:0000313" key="2">
    <source>
        <dbReference type="Proteomes" id="UP000295129"/>
    </source>
</evidence>
<proteinExistence type="predicted"/>
<sequence>MEGTEKQVKWAQAIKAELMPAINALAEKSRKAAAGNPANLQIVEQVLACLEAKPASWWIDRRPFKGDGNVNAGAFIDCWREAATEIIKGK</sequence>
<evidence type="ECO:0000313" key="1">
    <source>
        <dbReference type="EMBL" id="TDN50405.1"/>
    </source>
</evidence>